<evidence type="ECO:0000313" key="2">
    <source>
        <dbReference type="Proteomes" id="UP000018721"/>
    </source>
</evidence>
<evidence type="ECO:0000313" key="1">
    <source>
        <dbReference type="EMBL" id="ETI47519.1"/>
    </source>
</evidence>
<organism evidence="1 2">
    <name type="scientific">Phytophthora nicotianae P1569</name>
    <dbReference type="NCBI Taxonomy" id="1317065"/>
    <lineage>
        <taxon>Eukaryota</taxon>
        <taxon>Sar</taxon>
        <taxon>Stramenopiles</taxon>
        <taxon>Oomycota</taxon>
        <taxon>Peronosporomycetes</taxon>
        <taxon>Peronosporales</taxon>
        <taxon>Peronosporaceae</taxon>
        <taxon>Phytophthora</taxon>
    </lineage>
</organism>
<dbReference type="eggNOG" id="ENOG502RCKW">
    <property type="taxonomic scope" value="Eukaryota"/>
</dbReference>
<accession>V9F7P6</accession>
<dbReference type="AlphaFoldDB" id="V9F7P6"/>
<name>V9F7P6_PHYNI</name>
<dbReference type="HOGENOM" id="CLU_1507277_0_0_1"/>
<proteinExistence type="predicted"/>
<gene>
    <name evidence="1" type="ORF">F443_08299</name>
</gene>
<dbReference type="Proteomes" id="UP000018721">
    <property type="component" value="Unassembled WGS sequence"/>
</dbReference>
<keyword evidence="2" id="KW-1185">Reference proteome</keyword>
<reference evidence="1 2" key="1">
    <citation type="submission" date="2013-11" db="EMBL/GenBank/DDBJ databases">
        <title>The Genome Sequence of Phytophthora parasitica P1569.</title>
        <authorList>
            <consortium name="The Broad Institute Genomics Platform"/>
            <person name="Russ C."/>
            <person name="Tyler B."/>
            <person name="Panabieres F."/>
            <person name="Shan W."/>
            <person name="Tripathy S."/>
            <person name="Grunwald N."/>
            <person name="Machado M."/>
            <person name="Johnson C.S."/>
            <person name="Arredondo F."/>
            <person name="Hong C."/>
            <person name="Coffey M."/>
            <person name="Young S.K."/>
            <person name="Zeng Q."/>
            <person name="Gargeya S."/>
            <person name="Fitzgerald M."/>
            <person name="Abouelleil A."/>
            <person name="Alvarado L."/>
            <person name="Chapman S.B."/>
            <person name="Gainer-Dewar J."/>
            <person name="Goldberg J."/>
            <person name="Griggs A."/>
            <person name="Gujja S."/>
            <person name="Hansen M."/>
            <person name="Howarth C."/>
            <person name="Imamovic A."/>
            <person name="Ireland A."/>
            <person name="Larimer J."/>
            <person name="McCowan C."/>
            <person name="Murphy C."/>
            <person name="Pearson M."/>
            <person name="Poon T.W."/>
            <person name="Priest M."/>
            <person name="Roberts A."/>
            <person name="Saif S."/>
            <person name="Shea T."/>
            <person name="Sykes S."/>
            <person name="Wortman J."/>
            <person name="Nusbaum C."/>
            <person name="Birren B."/>
        </authorList>
    </citation>
    <scope>NUCLEOTIDE SEQUENCE [LARGE SCALE GENOMIC DNA]</scope>
    <source>
        <strain evidence="1 2">P1569</strain>
    </source>
</reference>
<protein>
    <submittedName>
        <fullName evidence="1">Uncharacterized protein</fullName>
    </submittedName>
</protein>
<comment type="caution">
    <text evidence="1">The sequence shown here is derived from an EMBL/GenBank/DDBJ whole genome shotgun (WGS) entry which is preliminary data.</text>
</comment>
<dbReference type="EMBL" id="ANIZ01001429">
    <property type="protein sequence ID" value="ETI47519.1"/>
    <property type="molecule type" value="Genomic_DNA"/>
</dbReference>
<sequence length="179" mass="20189">MYLSLCNVSLECWRSGTSGISLYKLLAYSKNVWLSDRVWQIYHAERGFAATNNTCEANNAALRRDVSLRCIRKVGALLELFFVLCQAESGRAQQLQTTPAFDSRCARRANSLVHTGFLRDTRLRLNSISFLLGHNNNKDERQIGKVIAIPATWIYDILAKRSHEDLPATAQLAVETART</sequence>